<dbReference type="PANTHER" id="PTHR11746">
    <property type="entry name" value="O-METHYLTRANSFERASE"/>
    <property type="match status" value="1"/>
</dbReference>
<organism evidence="5 6">
    <name type="scientific">Quillaja saponaria</name>
    <name type="common">Soap bark tree</name>
    <dbReference type="NCBI Taxonomy" id="32244"/>
    <lineage>
        <taxon>Eukaryota</taxon>
        <taxon>Viridiplantae</taxon>
        <taxon>Streptophyta</taxon>
        <taxon>Embryophyta</taxon>
        <taxon>Tracheophyta</taxon>
        <taxon>Spermatophyta</taxon>
        <taxon>Magnoliopsida</taxon>
        <taxon>eudicotyledons</taxon>
        <taxon>Gunneridae</taxon>
        <taxon>Pentapetalae</taxon>
        <taxon>rosids</taxon>
        <taxon>fabids</taxon>
        <taxon>Fabales</taxon>
        <taxon>Quillajaceae</taxon>
        <taxon>Quillaja</taxon>
    </lineage>
</organism>
<dbReference type="GO" id="GO:0032259">
    <property type="term" value="P:methylation"/>
    <property type="evidence" value="ECO:0007669"/>
    <property type="project" value="UniProtKB-KW"/>
</dbReference>
<dbReference type="InterPro" id="IPR036390">
    <property type="entry name" value="WH_DNA-bd_sf"/>
</dbReference>
<keyword evidence="1" id="KW-0489">Methyltransferase</keyword>
<evidence type="ECO:0000256" key="3">
    <source>
        <dbReference type="ARBA" id="ARBA00022691"/>
    </source>
</evidence>
<dbReference type="FunFam" id="1.10.10.10:FF:000357">
    <property type="entry name" value="Caffeic acid 3-O-methyltransferase"/>
    <property type="match status" value="1"/>
</dbReference>
<proteinExistence type="predicted"/>
<dbReference type="InterPro" id="IPR012967">
    <property type="entry name" value="COMT_dimerisation"/>
</dbReference>
<evidence type="ECO:0000256" key="2">
    <source>
        <dbReference type="ARBA" id="ARBA00022679"/>
    </source>
</evidence>
<dbReference type="InterPro" id="IPR016461">
    <property type="entry name" value="COMT-like"/>
</dbReference>
<keyword evidence="2" id="KW-0808">Transferase</keyword>
<dbReference type="EMBL" id="JARAOO010000008">
    <property type="protein sequence ID" value="KAJ7959441.1"/>
    <property type="molecule type" value="Genomic_DNA"/>
</dbReference>
<comment type="caution">
    <text evidence="5">The sequence shown here is derived from an EMBL/GenBank/DDBJ whole genome shotgun (WGS) entry which is preliminary data.</text>
</comment>
<evidence type="ECO:0000259" key="4">
    <source>
        <dbReference type="Pfam" id="PF08100"/>
    </source>
</evidence>
<dbReference type="Pfam" id="PF08100">
    <property type="entry name" value="Dimerisation"/>
    <property type="match status" value="1"/>
</dbReference>
<evidence type="ECO:0000256" key="1">
    <source>
        <dbReference type="ARBA" id="ARBA00022603"/>
    </source>
</evidence>
<name>A0AAD7PKW3_QUISA</name>
<dbReference type="Proteomes" id="UP001163823">
    <property type="component" value="Chromosome 8"/>
</dbReference>
<dbReference type="AlphaFoldDB" id="A0AAD7PKW3"/>
<dbReference type="PROSITE" id="PS51683">
    <property type="entry name" value="SAM_OMT_II"/>
    <property type="match status" value="1"/>
</dbReference>
<dbReference type="Gene3D" id="1.10.10.10">
    <property type="entry name" value="Winged helix-like DNA-binding domain superfamily/Winged helix DNA-binding domain"/>
    <property type="match status" value="1"/>
</dbReference>
<evidence type="ECO:0000313" key="6">
    <source>
        <dbReference type="Proteomes" id="UP001163823"/>
    </source>
</evidence>
<dbReference type="InterPro" id="IPR036388">
    <property type="entry name" value="WH-like_DNA-bd_sf"/>
</dbReference>
<accession>A0AAD7PKW3</accession>
<keyword evidence="6" id="KW-1185">Reference proteome</keyword>
<reference evidence="5" key="1">
    <citation type="journal article" date="2023" name="Science">
        <title>Elucidation of the pathway for biosynthesis of saponin adjuvants from the soapbark tree.</title>
        <authorList>
            <person name="Reed J."/>
            <person name="Orme A."/>
            <person name="El-Demerdash A."/>
            <person name="Owen C."/>
            <person name="Martin L.B.B."/>
            <person name="Misra R.C."/>
            <person name="Kikuchi S."/>
            <person name="Rejzek M."/>
            <person name="Martin A.C."/>
            <person name="Harkess A."/>
            <person name="Leebens-Mack J."/>
            <person name="Louveau T."/>
            <person name="Stephenson M.J."/>
            <person name="Osbourn A."/>
        </authorList>
    </citation>
    <scope>NUCLEOTIDE SEQUENCE</scope>
    <source>
        <strain evidence="5">S10</strain>
    </source>
</reference>
<sequence>MGSSGETQTSSTQLQLSDEEAAVFAMQLTSGSVLPMILKSAIELDLLEIIVKAGPGAYLSPSDIASKLPTTNPNAPVMVDRILRLLATYSVLTYSLKTLPDGRVERLYGAAPVCKFLTRMRMVSLLPLFLS</sequence>
<feature type="domain" description="O-methyltransferase dimerisation" evidence="4">
    <location>
        <begin position="26"/>
        <end position="118"/>
    </location>
</feature>
<dbReference type="GO" id="GO:0008168">
    <property type="term" value="F:methyltransferase activity"/>
    <property type="evidence" value="ECO:0007669"/>
    <property type="project" value="UniProtKB-KW"/>
</dbReference>
<dbReference type="KEGG" id="qsa:O6P43_020017"/>
<protein>
    <submittedName>
        <fullName evidence="5">Caffeic acid O-methyltransferase</fullName>
    </submittedName>
</protein>
<dbReference type="GO" id="GO:0046983">
    <property type="term" value="F:protein dimerization activity"/>
    <property type="evidence" value="ECO:0007669"/>
    <property type="project" value="InterPro"/>
</dbReference>
<gene>
    <name evidence="5" type="ORF">O6P43_020017</name>
</gene>
<evidence type="ECO:0000313" key="5">
    <source>
        <dbReference type="EMBL" id="KAJ7959441.1"/>
    </source>
</evidence>
<keyword evidence="3" id="KW-0949">S-adenosyl-L-methionine</keyword>
<dbReference type="SUPFAM" id="SSF46785">
    <property type="entry name" value="Winged helix' DNA-binding domain"/>
    <property type="match status" value="1"/>
</dbReference>